<comment type="caution">
    <text evidence="1">The sequence shown here is derived from an EMBL/GenBank/DDBJ whole genome shotgun (WGS) entry which is preliminary data.</text>
</comment>
<dbReference type="InterPro" id="IPR022454">
    <property type="entry name" value="CHP03883_F420-assoc"/>
</dbReference>
<dbReference type="InterPro" id="IPR018766">
    <property type="entry name" value="Zinicin_2"/>
</dbReference>
<dbReference type="PANTHER" id="PTHR39420:SF1">
    <property type="entry name" value="HYDROLASE"/>
    <property type="match status" value="1"/>
</dbReference>
<organism evidence="1 2">
    <name type="scientific">Antricoccus suffuscus</name>
    <dbReference type="NCBI Taxonomy" id="1629062"/>
    <lineage>
        <taxon>Bacteria</taxon>
        <taxon>Bacillati</taxon>
        <taxon>Actinomycetota</taxon>
        <taxon>Actinomycetes</taxon>
        <taxon>Geodermatophilales</taxon>
        <taxon>Antricoccaceae</taxon>
        <taxon>Antricoccus</taxon>
    </lineage>
</organism>
<keyword evidence="2" id="KW-1185">Reference proteome</keyword>
<dbReference type="NCBIfam" id="TIGR03883">
    <property type="entry name" value="DUF2342_F420"/>
    <property type="match status" value="1"/>
</dbReference>
<protein>
    <submittedName>
        <fullName evidence="1">Putative hydrolase/coenzyme F420 biosynthesis associated uncharacterized protein</fullName>
    </submittedName>
</protein>
<keyword evidence="1" id="KW-0378">Hydrolase</keyword>
<dbReference type="AlphaFoldDB" id="A0A2T1A3H4"/>
<name>A0A2T1A3H4_9ACTN</name>
<dbReference type="GO" id="GO:0016787">
    <property type="term" value="F:hydrolase activity"/>
    <property type="evidence" value="ECO:0007669"/>
    <property type="project" value="UniProtKB-KW"/>
</dbReference>
<dbReference type="EMBL" id="PVUE01000003">
    <property type="protein sequence ID" value="PRZ43160.1"/>
    <property type="molecule type" value="Genomic_DNA"/>
</dbReference>
<dbReference type="InterPro" id="IPR042271">
    <property type="entry name" value="Zinicin_2_N"/>
</dbReference>
<reference evidence="1 2" key="1">
    <citation type="submission" date="2018-03" db="EMBL/GenBank/DDBJ databases">
        <title>Genomic Encyclopedia of Archaeal and Bacterial Type Strains, Phase II (KMG-II): from individual species to whole genera.</title>
        <authorList>
            <person name="Goeker M."/>
        </authorList>
    </citation>
    <scope>NUCLEOTIDE SEQUENCE [LARGE SCALE GENOMIC DNA]</scope>
    <source>
        <strain evidence="1 2">DSM 100065</strain>
    </source>
</reference>
<sequence>MIDWDVAARAGKRVVRAGPEVSLHEAKSAVAQLRESALAADAHVSAITKIAQPPHTAPTLVVDRAGWIDVNSESVGHLMAPLVDKLASANATSGVGKLVGSRVTGTEAGVVLGFLASRVLGQFDVFGPRGGQLLLVAPNIIDAERKLDVNPTDFRLWVCLHEVTHRLQFTAVDWIGQYMRTQIADLVDASDLDSDSLKQKIKEVAGELKDRKRSGDREPGLGIVSLAQSPQQRAIIERMTAVMSLLEGHAEYVMDAVGPSVVPSVAEIRRKFKRRRAGRSPIDRVFRKLLGLEAKMRQYAEGRKFIDGVVDEVGMDGFNRVWATPDNLPTMTELRDPALWVKRVQPLGITPGAS</sequence>
<evidence type="ECO:0000313" key="2">
    <source>
        <dbReference type="Proteomes" id="UP000237752"/>
    </source>
</evidence>
<gene>
    <name evidence="1" type="ORF">CLV47_103218</name>
</gene>
<dbReference type="NCBIfam" id="TIGR03624">
    <property type="entry name" value="putative hydrolase"/>
    <property type="match status" value="1"/>
</dbReference>
<dbReference type="Gene3D" id="1.20.150.30">
    <property type="entry name" value="Zincin-like metallopeptidase, N-terminal domain"/>
    <property type="match status" value="1"/>
</dbReference>
<dbReference type="SUPFAM" id="SSF55486">
    <property type="entry name" value="Metalloproteases ('zincins'), catalytic domain"/>
    <property type="match status" value="1"/>
</dbReference>
<dbReference type="Pfam" id="PF10103">
    <property type="entry name" value="Zincin_2"/>
    <property type="match status" value="1"/>
</dbReference>
<dbReference type="OrthoDB" id="142939at2"/>
<dbReference type="Proteomes" id="UP000237752">
    <property type="component" value="Unassembled WGS sequence"/>
</dbReference>
<accession>A0A2T1A3H4</accession>
<proteinExistence type="predicted"/>
<dbReference type="PANTHER" id="PTHR39420">
    <property type="match status" value="1"/>
</dbReference>
<evidence type="ECO:0000313" key="1">
    <source>
        <dbReference type="EMBL" id="PRZ43160.1"/>
    </source>
</evidence>